<evidence type="ECO:0000313" key="4">
    <source>
        <dbReference type="EMBL" id="VDI38242.1"/>
    </source>
</evidence>
<feature type="disulfide bond" evidence="1">
    <location>
        <begin position="42"/>
        <end position="55"/>
    </location>
</feature>
<protein>
    <recommendedName>
        <fullName evidence="3">ShKT domain-containing protein</fullName>
    </recommendedName>
</protein>
<dbReference type="Proteomes" id="UP000596742">
    <property type="component" value="Unassembled WGS sequence"/>
</dbReference>
<proteinExistence type="predicted"/>
<evidence type="ECO:0000256" key="2">
    <source>
        <dbReference type="SAM" id="SignalP"/>
    </source>
</evidence>
<keyword evidence="1" id="KW-1015">Disulfide bond</keyword>
<gene>
    <name evidence="4" type="ORF">MGAL_10B052399</name>
</gene>
<keyword evidence="2" id="KW-0732">Signal</keyword>
<dbReference type="PROSITE" id="PS51670">
    <property type="entry name" value="SHKT"/>
    <property type="match status" value="1"/>
</dbReference>
<organism evidence="4 5">
    <name type="scientific">Mytilus galloprovincialis</name>
    <name type="common">Mediterranean mussel</name>
    <dbReference type="NCBI Taxonomy" id="29158"/>
    <lineage>
        <taxon>Eukaryota</taxon>
        <taxon>Metazoa</taxon>
        <taxon>Spiralia</taxon>
        <taxon>Lophotrochozoa</taxon>
        <taxon>Mollusca</taxon>
        <taxon>Bivalvia</taxon>
        <taxon>Autobranchia</taxon>
        <taxon>Pteriomorphia</taxon>
        <taxon>Mytilida</taxon>
        <taxon>Mytiloidea</taxon>
        <taxon>Mytilidae</taxon>
        <taxon>Mytilinae</taxon>
        <taxon>Mytilus</taxon>
    </lineage>
</organism>
<keyword evidence="5" id="KW-1185">Reference proteome</keyword>
<feature type="signal peptide" evidence="2">
    <location>
        <begin position="1"/>
        <end position="22"/>
    </location>
</feature>
<feature type="domain" description="ShKT" evidence="3">
    <location>
        <begin position="28"/>
        <end position="58"/>
    </location>
</feature>
<dbReference type="SMART" id="SM00214">
    <property type="entry name" value="VWC"/>
    <property type="match status" value="2"/>
</dbReference>
<dbReference type="InterPro" id="IPR003582">
    <property type="entry name" value="ShKT_dom"/>
</dbReference>
<comment type="caution">
    <text evidence="4">The sequence shown here is derived from an EMBL/GenBank/DDBJ whole genome shotgun (WGS) entry which is preliminary data.</text>
</comment>
<accession>A0A8B6EQ89</accession>
<dbReference type="EMBL" id="UYJE01005563">
    <property type="protein sequence ID" value="VDI38242.1"/>
    <property type="molecule type" value="Genomic_DNA"/>
</dbReference>
<evidence type="ECO:0000256" key="1">
    <source>
        <dbReference type="PROSITE-ProRule" id="PRU01005"/>
    </source>
</evidence>
<dbReference type="AlphaFoldDB" id="A0A8B6EQ89"/>
<dbReference type="OrthoDB" id="6101366at2759"/>
<feature type="chain" id="PRO_5032800592" description="ShKT domain-containing protein" evidence="2">
    <location>
        <begin position="23"/>
        <end position="238"/>
    </location>
</feature>
<evidence type="ECO:0000259" key="3">
    <source>
        <dbReference type="PROSITE" id="PS51670"/>
    </source>
</evidence>
<comment type="caution">
    <text evidence="1">Lacks conserved residue(s) required for the propagation of feature annotation.</text>
</comment>
<reference evidence="4" key="1">
    <citation type="submission" date="2018-11" db="EMBL/GenBank/DDBJ databases">
        <authorList>
            <person name="Alioto T."/>
            <person name="Alioto T."/>
        </authorList>
    </citation>
    <scope>NUCLEOTIDE SEQUENCE</scope>
</reference>
<dbReference type="InterPro" id="IPR001007">
    <property type="entry name" value="VWF_dom"/>
</dbReference>
<sequence>MTYTGIVGFLFVLNVYTVVVSATNSTNCVDATFINCNDSHVCHDDNLKTYCPLTCGLCKPCKDQAVFACSKNVCSFPALKKFCPVTCSSCDEGLLGCTYKSKHYQQSERWEDGCDYKCTCLNAEQGLYRCTERCVHYQNVPTTCRLVQDPDDQCCKVPKCDVQVVHQNTTVLKTGCLYKGQLYSQGQKWSDGCVYDCECVDGPTGHYRCRDKCPTYTQVPQNCPLVKTADGCCYKPNC</sequence>
<name>A0A8B6EQ89_MYTGA</name>
<evidence type="ECO:0000313" key="5">
    <source>
        <dbReference type="Proteomes" id="UP000596742"/>
    </source>
</evidence>